<keyword evidence="1 7" id="KW-0963">Cytoplasm</keyword>
<dbReference type="InterPro" id="IPR027417">
    <property type="entry name" value="P-loop_NTPase"/>
</dbReference>
<feature type="short sequence motif" description="Q motif" evidence="8">
    <location>
        <begin position="1"/>
        <end position="29"/>
    </location>
</feature>
<dbReference type="InterPro" id="IPR011545">
    <property type="entry name" value="DEAD/DEAH_box_helicase_dom"/>
</dbReference>
<evidence type="ECO:0000256" key="9">
    <source>
        <dbReference type="SAM" id="MobiDB-lite"/>
    </source>
</evidence>
<comment type="caution">
    <text evidence="13">The sequence shown here is derived from an EMBL/GenBank/DDBJ whole genome shotgun (WGS) entry which is preliminary data.</text>
</comment>
<comment type="similarity">
    <text evidence="7">Belongs to the DEAD box helicase family. RhlE subfamily.</text>
</comment>
<dbReference type="RefSeq" id="WP_124329165.1">
    <property type="nucleotide sequence ID" value="NZ_BEXT01000001.1"/>
</dbReference>
<dbReference type="GO" id="GO:0003676">
    <property type="term" value="F:nucleic acid binding"/>
    <property type="evidence" value="ECO:0007669"/>
    <property type="project" value="InterPro"/>
</dbReference>
<dbReference type="GO" id="GO:0005524">
    <property type="term" value="F:ATP binding"/>
    <property type="evidence" value="ECO:0007669"/>
    <property type="project" value="UniProtKB-UniRule"/>
</dbReference>
<feature type="domain" description="Helicase ATP-binding" evidence="10">
    <location>
        <begin position="32"/>
        <end position="207"/>
    </location>
</feature>
<dbReference type="PANTHER" id="PTHR47959:SF13">
    <property type="entry name" value="ATP-DEPENDENT RNA HELICASE RHLE"/>
    <property type="match status" value="1"/>
</dbReference>
<dbReference type="CDD" id="cd00268">
    <property type="entry name" value="DEADc"/>
    <property type="match status" value="1"/>
</dbReference>
<keyword evidence="14" id="KW-1185">Reference proteome</keyword>
<accession>A0A401FYA7</accession>
<dbReference type="PROSITE" id="PS51194">
    <property type="entry name" value="HELICASE_CTER"/>
    <property type="match status" value="1"/>
</dbReference>
<dbReference type="EMBL" id="BEXT01000001">
    <property type="protein sequence ID" value="GBC61940.1"/>
    <property type="molecule type" value="Genomic_DNA"/>
</dbReference>
<dbReference type="GO" id="GO:0042255">
    <property type="term" value="P:ribosome assembly"/>
    <property type="evidence" value="ECO:0007669"/>
    <property type="project" value="InterPro"/>
</dbReference>
<comment type="function">
    <text evidence="7">DEAD-box RNA helicase involved in ribosome assembly. Has RNA-dependent ATPase activity and unwinds double-stranded RNA.</text>
</comment>
<dbReference type="SUPFAM" id="SSF52540">
    <property type="entry name" value="P-loop containing nucleoside triphosphate hydrolases"/>
    <property type="match status" value="1"/>
</dbReference>
<dbReference type="InterPro" id="IPR014014">
    <property type="entry name" value="RNA_helicase_DEAD_Q_motif"/>
</dbReference>
<dbReference type="Gene3D" id="3.40.50.300">
    <property type="entry name" value="P-loop containing nucleotide triphosphate hydrolases"/>
    <property type="match status" value="2"/>
</dbReference>
<feature type="domain" description="DEAD-box RNA helicase Q" evidence="12">
    <location>
        <begin position="1"/>
        <end position="29"/>
    </location>
</feature>
<dbReference type="FunFam" id="3.40.50.300:FF:000468">
    <property type="entry name" value="ATP-dependent RNA helicase RhlE"/>
    <property type="match status" value="1"/>
</dbReference>
<dbReference type="AlphaFoldDB" id="A0A401FYA7"/>
<dbReference type="HAMAP" id="MF_00968">
    <property type="entry name" value="DEAD_helicase_RhlE"/>
    <property type="match status" value="1"/>
</dbReference>
<feature type="region of interest" description="Disordered" evidence="9">
    <location>
        <begin position="378"/>
        <end position="454"/>
    </location>
</feature>
<dbReference type="GO" id="GO:0016887">
    <property type="term" value="F:ATP hydrolysis activity"/>
    <property type="evidence" value="ECO:0007669"/>
    <property type="project" value="RHEA"/>
</dbReference>
<feature type="domain" description="Helicase C-terminal" evidence="11">
    <location>
        <begin position="218"/>
        <end position="380"/>
    </location>
</feature>
<evidence type="ECO:0000256" key="1">
    <source>
        <dbReference type="ARBA" id="ARBA00022490"/>
    </source>
</evidence>
<dbReference type="InterPro" id="IPR000629">
    <property type="entry name" value="RNA-helicase_DEAD-box_CS"/>
</dbReference>
<evidence type="ECO:0000256" key="5">
    <source>
        <dbReference type="ARBA" id="ARBA00022840"/>
    </source>
</evidence>
<dbReference type="OrthoDB" id="9805696at2"/>
<dbReference type="FunFam" id="3.40.50.300:FF:000108">
    <property type="entry name" value="ATP-dependent RNA helicase RhlE"/>
    <property type="match status" value="1"/>
</dbReference>
<dbReference type="Pfam" id="PF00271">
    <property type="entry name" value="Helicase_C"/>
    <property type="match status" value="1"/>
</dbReference>
<evidence type="ECO:0000256" key="6">
    <source>
        <dbReference type="ARBA" id="ARBA00047984"/>
    </source>
</evidence>
<dbReference type="CDD" id="cd18787">
    <property type="entry name" value="SF2_C_DEAD"/>
    <property type="match status" value="1"/>
</dbReference>
<reference evidence="14" key="1">
    <citation type="submission" date="2017-11" db="EMBL/GenBank/DDBJ databases">
        <authorList>
            <person name="Watanabe M."/>
            <person name="Kojima H."/>
        </authorList>
    </citation>
    <scope>NUCLEOTIDE SEQUENCE [LARGE SCALE GENOMIC DNA]</scope>
    <source>
        <strain evidence="14">Tokyo 01</strain>
    </source>
</reference>
<evidence type="ECO:0000256" key="7">
    <source>
        <dbReference type="HAMAP-Rule" id="MF_00968"/>
    </source>
</evidence>
<protein>
    <recommendedName>
        <fullName evidence="7">ATP-dependent RNA helicase RhlE</fullName>
        <ecNumber evidence="7">3.6.4.13</ecNumber>
    </recommendedName>
</protein>
<keyword evidence="3 7" id="KW-0378">Hydrolase</keyword>
<evidence type="ECO:0000256" key="3">
    <source>
        <dbReference type="ARBA" id="ARBA00022801"/>
    </source>
</evidence>
<dbReference type="GO" id="GO:0009266">
    <property type="term" value="P:response to temperature stimulus"/>
    <property type="evidence" value="ECO:0007669"/>
    <property type="project" value="UniProtKB-ARBA"/>
</dbReference>
<dbReference type="PROSITE" id="PS00039">
    <property type="entry name" value="DEAD_ATP_HELICASE"/>
    <property type="match status" value="1"/>
</dbReference>
<name>A0A401FYA7_9BACT</name>
<dbReference type="EC" id="3.6.4.13" evidence="7"/>
<dbReference type="PROSITE" id="PS51192">
    <property type="entry name" value="HELICASE_ATP_BIND_1"/>
    <property type="match status" value="1"/>
</dbReference>
<dbReference type="InterPro" id="IPR044742">
    <property type="entry name" value="DEAD/DEAH_RhlB"/>
</dbReference>
<comment type="subcellular location">
    <subcellularLocation>
        <location evidence="7">Cytoplasm</location>
    </subcellularLocation>
</comment>
<reference evidence="14" key="2">
    <citation type="submission" date="2019-01" db="EMBL/GenBank/DDBJ databases">
        <title>Genome sequence of Desulfonema ishimotonii strain Tokyo 01.</title>
        <authorList>
            <person name="Fukui M."/>
        </authorList>
    </citation>
    <scope>NUCLEOTIDE SEQUENCE [LARGE SCALE GENOMIC DNA]</scope>
    <source>
        <strain evidence="14">Tokyo 01</strain>
    </source>
</reference>
<dbReference type="InterPro" id="IPR050079">
    <property type="entry name" value="DEAD_box_RNA_helicase"/>
</dbReference>
<evidence type="ECO:0000259" key="11">
    <source>
        <dbReference type="PROSITE" id="PS51194"/>
    </source>
</evidence>
<evidence type="ECO:0000259" key="10">
    <source>
        <dbReference type="PROSITE" id="PS51192"/>
    </source>
</evidence>
<proteinExistence type="inferred from homology"/>
<sequence length="454" mass="49931">MSFNTLGLSTELLRAVADQGYGTPTPVQRQAIPVILKGKDVLAGAQTGTGKTAGFALPLLQILNKRPQARGRRAVRALIVTPTRELAAQIEESVTSYGKYLPLKSAVIYGGVKINPQIDKLRRGVDILVATPGRLLDHVQQKTLTLSDVEILVLDEADRMLDMGFIHDIKRILALLPRRRQNLLFSATFSGEIKRLADGLLNSPTLIEVARNNIAADTVEQLIHPVDRKRKRELLSHLIGSQNWRQVLVFTRTKHGANRLSLQLNRDGLKAAAIHGNKSQGARTRALAGFKHGDVRVLVATDIAARGLDIDHLTHVVNFELPNVSEDYVHRIGRTGRAENAGTAISLVCVDEHKLLKDIERLLRRSIPQEVIAGYEPDPSIKAEPILRGRNQPNQRQGMNSQQKRYPGKSNGSGPAARRRKPGENPVSRGPGRKSRDMAAGKARVRSRPAAKRG</sequence>
<keyword evidence="2 7" id="KW-0547">Nucleotide-binding</keyword>
<dbReference type="GO" id="GO:0003724">
    <property type="term" value="F:RNA helicase activity"/>
    <property type="evidence" value="ECO:0007669"/>
    <property type="project" value="UniProtKB-UniRule"/>
</dbReference>
<dbReference type="Proteomes" id="UP000288096">
    <property type="component" value="Unassembled WGS sequence"/>
</dbReference>
<dbReference type="InterPro" id="IPR028622">
    <property type="entry name" value="DEAD_helicase_RhlE"/>
</dbReference>
<feature type="compositionally biased region" description="Polar residues" evidence="9">
    <location>
        <begin position="391"/>
        <end position="404"/>
    </location>
</feature>
<dbReference type="PANTHER" id="PTHR47959">
    <property type="entry name" value="ATP-DEPENDENT RNA HELICASE RHLE-RELATED"/>
    <property type="match status" value="1"/>
</dbReference>
<keyword evidence="7" id="KW-0690">Ribosome biogenesis</keyword>
<dbReference type="SMART" id="SM00487">
    <property type="entry name" value="DEXDc"/>
    <property type="match status" value="1"/>
</dbReference>
<dbReference type="Pfam" id="PF00270">
    <property type="entry name" value="DEAD"/>
    <property type="match status" value="1"/>
</dbReference>
<evidence type="ECO:0000256" key="2">
    <source>
        <dbReference type="ARBA" id="ARBA00022741"/>
    </source>
</evidence>
<dbReference type="SMART" id="SM00490">
    <property type="entry name" value="HELICc"/>
    <property type="match status" value="1"/>
</dbReference>
<comment type="catalytic activity">
    <reaction evidence="6 7">
        <text>ATP + H2O = ADP + phosphate + H(+)</text>
        <dbReference type="Rhea" id="RHEA:13065"/>
        <dbReference type="ChEBI" id="CHEBI:15377"/>
        <dbReference type="ChEBI" id="CHEBI:15378"/>
        <dbReference type="ChEBI" id="CHEBI:30616"/>
        <dbReference type="ChEBI" id="CHEBI:43474"/>
        <dbReference type="ChEBI" id="CHEBI:456216"/>
        <dbReference type="EC" id="3.6.4.13"/>
    </reaction>
</comment>
<dbReference type="GO" id="GO:0005829">
    <property type="term" value="C:cytosol"/>
    <property type="evidence" value="ECO:0007669"/>
    <property type="project" value="TreeGrafter"/>
</dbReference>
<dbReference type="InterPro" id="IPR001650">
    <property type="entry name" value="Helicase_C-like"/>
</dbReference>
<dbReference type="PROSITE" id="PS51195">
    <property type="entry name" value="Q_MOTIF"/>
    <property type="match status" value="1"/>
</dbReference>
<evidence type="ECO:0000313" key="13">
    <source>
        <dbReference type="EMBL" id="GBC61940.1"/>
    </source>
</evidence>
<evidence type="ECO:0000259" key="12">
    <source>
        <dbReference type="PROSITE" id="PS51195"/>
    </source>
</evidence>
<dbReference type="InterPro" id="IPR014001">
    <property type="entry name" value="Helicase_ATP-bd"/>
</dbReference>
<keyword evidence="4 7" id="KW-0347">Helicase</keyword>
<feature type="compositionally biased region" description="Basic residues" evidence="9">
    <location>
        <begin position="443"/>
        <end position="454"/>
    </location>
</feature>
<evidence type="ECO:0000256" key="4">
    <source>
        <dbReference type="ARBA" id="ARBA00022806"/>
    </source>
</evidence>
<evidence type="ECO:0000313" key="14">
    <source>
        <dbReference type="Proteomes" id="UP000288096"/>
    </source>
</evidence>
<organism evidence="13 14">
    <name type="scientific">Desulfonema ishimotonii</name>
    <dbReference type="NCBI Taxonomy" id="45657"/>
    <lineage>
        <taxon>Bacteria</taxon>
        <taxon>Pseudomonadati</taxon>
        <taxon>Thermodesulfobacteriota</taxon>
        <taxon>Desulfobacteria</taxon>
        <taxon>Desulfobacterales</taxon>
        <taxon>Desulfococcaceae</taxon>
        <taxon>Desulfonema</taxon>
    </lineage>
</organism>
<evidence type="ECO:0000256" key="8">
    <source>
        <dbReference type="PROSITE-ProRule" id="PRU00552"/>
    </source>
</evidence>
<gene>
    <name evidence="7" type="primary">rhlE</name>
    <name evidence="13" type="ORF">DENIS_2902</name>
</gene>
<keyword evidence="5 7" id="KW-0067">ATP-binding</keyword>